<dbReference type="EMBL" id="AAZDVE040000044">
    <property type="protein sequence ID" value="EMP9434695.1"/>
    <property type="molecule type" value="Genomic_DNA"/>
</dbReference>
<dbReference type="Proteomes" id="UP001495779">
    <property type="component" value="Unassembled WGS sequence"/>
</dbReference>
<reference evidence="2" key="2">
    <citation type="submission" date="2024-02" db="EMBL/GenBank/DDBJ databases">
        <authorList>
            <consortium name="Clinical and Environmental Microbiology Branch: Whole genome sequencing antimicrobial resistance pathogens in the healthcare setting"/>
        </authorList>
    </citation>
    <scope>NUCLEOTIDE SEQUENCE</scope>
    <source>
        <strain evidence="2">2020GO-00142</strain>
    </source>
</reference>
<dbReference type="Pfam" id="PF25191">
    <property type="entry name" value="DUF7832"/>
    <property type="match status" value="1"/>
</dbReference>
<organism evidence="2">
    <name type="scientific">Providencia stuartii</name>
    <dbReference type="NCBI Taxonomy" id="588"/>
    <lineage>
        <taxon>Bacteria</taxon>
        <taxon>Pseudomonadati</taxon>
        <taxon>Pseudomonadota</taxon>
        <taxon>Gammaproteobacteria</taxon>
        <taxon>Enterobacterales</taxon>
        <taxon>Morganellaceae</taxon>
        <taxon>Providencia</taxon>
    </lineage>
</organism>
<accession>A0AAI9I323</accession>
<evidence type="ECO:0000259" key="1">
    <source>
        <dbReference type="Pfam" id="PF25191"/>
    </source>
</evidence>
<reference evidence="3 4" key="1">
    <citation type="submission" date="2021-04" db="EMBL/GenBank/DDBJ databases">
        <title>Determining the burden of carbapenem-resistant Enterobacterales from a tertiary public heath setting in Bangladesh: a clinical, epidemiological, and molecular study.</title>
        <authorList>
            <person name="Farzana R."/>
            <person name="Walsh T.R."/>
        </authorList>
    </citation>
    <scope>NUCLEOTIDE SEQUENCE [LARGE SCALE GENOMIC DNA]</scope>
    <source>
        <strain evidence="4">dmpro_s316</strain>
        <strain evidence="3">Dmpro_s316</strain>
    </source>
</reference>
<sequence length="144" mass="16706">MAFDRMDWHYGGDYPENLSHENAGTHIGFYLAWLIQNGLVGEFHQEESVDEIAAVCARKMDGRTFLISMCDEKFIDEDVNEEGLAFTEFYYQAEEGGYFDDYERILAKGLPTVYHVENTWENYDKIATVIAAAFNNWKDRQSSF</sequence>
<protein>
    <recommendedName>
        <fullName evidence="1">DUF7832 domain-containing protein</fullName>
    </recommendedName>
</protein>
<evidence type="ECO:0000313" key="3">
    <source>
        <dbReference type="EMBL" id="MER5078609.1"/>
    </source>
</evidence>
<dbReference type="AlphaFoldDB" id="A0AAI9I323"/>
<feature type="domain" description="DUF7832" evidence="1">
    <location>
        <begin position="3"/>
        <end position="116"/>
    </location>
</feature>
<gene>
    <name evidence="2" type="ORF">JRA39_003822</name>
    <name evidence="3" type="ORF">KDV35_17335</name>
</gene>
<dbReference type="InterPro" id="IPR057154">
    <property type="entry name" value="DUF7832"/>
</dbReference>
<name>A0AAI9I323_PROST</name>
<dbReference type="RefSeq" id="WP_154623150.1">
    <property type="nucleotide sequence ID" value="NZ_CP095443.1"/>
</dbReference>
<comment type="caution">
    <text evidence="2">The sequence shown here is derived from an EMBL/GenBank/DDBJ whole genome shotgun (WGS) entry which is preliminary data.</text>
</comment>
<proteinExistence type="predicted"/>
<evidence type="ECO:0000313" key="2">
    <source>
        <dbReference type="EMBL" id="EMP9434695.1"/>
    </source>
</evidence>
<dbReference type="EMBL" id="JAGSRH010000033">
    <property type="protein sequence ID" value="MER5078609.1"/>
    <property type="molecule type" value="Genomic_DNA"/>
</dbReference>
<evidence type="ECO:0000313" key="4">
    <source>
        <dbReference type="Proteomes" id="UP001495779"/>
    </source>
</evidence>